<dbReference type="SUPFAM" id="SSF53335">
    <property type="entry name" value="S-adenosyl-L-methionine-dependent methyltransferases"/>
    <property type="match status" value="1"/>
</dbReference>
<proteinExistence type="predicted"/>
<reference evidence="3" key="1">
    <citation type="journal article" date="2021" name="New Phytol.">
        <title>Evolutionary innovations through gain and loss of genes in the ectomycorrhizal Boletales.</title>
        <authorList>
            <person name="Wu G."/>
            <person name="Miyauchi S."/>
            <person name="Morin E."/>
            <person name="Kuo A."/>
            <person name="Drula E."/>
            <person name="Varga T."/>
            <person name="Kohler A."/>
            <person name="Feng B."/>
            <person name="Cao Y."/>
            <person name="Lipzen A."/>
            <person name="Daum C."/>
            <person name="Hundley H."/>
            <person name="Pangilinan J."/>
            <person name="Johnson J."/>
            <person name="Barry K."/>
            <person name="LaButti K."/>
            <person name="Ng V."/>
            <person name="Ahrendt S."/>
            <person name="Min B."/>
            <person name="Choi I.G."/>
            <person name="Park H."/>
            <person name="Plett J.M."/>
            <person name="Magnuson J."/>
            <person name="Spatafora J.W."/>
            <person name="Nagy L.G."/>
            <person name="Henrissat B."/>
            <person name="Grigoriev I.V."/>
            <person name="Yang Z.L."/>
            <person name="Xu J."/>
            <person name="Martin F.M."/>
        </authorList>
    </citation>
    <scope>NUCLEOTIDE SEQUENCE</scope>
    <source>
        <strain evidence="3">KKN 215</strain>
    </source>
</reference>
<comment type="caution">
    <text evidence="3">The sequence shown here is derived from an EMBL/GenBank/DDBJ whole genome shotgun (WGS) entry which is preliminary data.</text>
</comment>
<organism evidence="3 4">
    <name type="scientific">Cristinia sonorae</name>
    <dbReference type="NCBI Taxonomy" id="1940300"/>
    <lineage>
        <taxon>Eukaryota</taxon>
        <taxon>Fungi</taxon>
        <taxon>Dikarya</taxon>
        <taxon>Basidiomycota</taxon>
        <taxon>Agaricomycotina</taxon>
        <taxon>Agaricomycetes</taxon>
        <taxon>Agaricomycetidae</taxon>
        <taxon>Agaricales</taxon>
        <taxon>Pleurotineae</taxon>
        <taxon>Stephanosporaceae</taxon>
        <taxon>Cristinia</taxon>
    </lineage>
</organism>
<sequence length="261" mass="28920">MSEHTHTHVHHHHGPTHSHSHGHSHGPAPEPQHGLTESQKKFIGSNAEHFDNMAEAYEKMPQAQELARRISTVMRETYPALFDEDKTEMLDYGCGPGLTSRELSPYVKTIVGVDISQAMIDLFNLRVANQGIPPEEMRAVKIELKGEEGELDGAKFDLIIVVAAYHHFADVKETTRMLTGFLKPGGSLLIADILDDGTGKKPMDDFKHVVPHTAGFSEEGMKALLEGAGLREFGFTIAIPHVRIHEQDVKIFLATAKRPVQ</sequence>
<dbReference type="GO" id="GO:0008168">
    <property type="term" value="F:methyltransferase activity"/>
    <property type="evidence" value="ECO:0007669"/>
    <property type="project" value="UniProtKB-KW"/>
</dbReference>
<dbReference type="PANTHER" id="PTHR43861:SF3">
    <property type="entry name" value="PUTATIVE (AFU_ORTHOLOGUE AFUA_2G14390)-RELATED"/>
    <property type="match status" value="1"/>
</dbReference>
<accession>A0A8K0XQ80</accession>
<dbReference type="EMBL" id="JAEVFJ010000016">
    <property type="protein sequence ID" value="KAH8100334.1"/>
    <property type="molecule type" value="Genomic_DNA"/>
</dbReference>
<evidence type="ECO:0000313" key="3">
    <source>
        <dbReference type="EMBL" id="KAH8100334.1"/>
    </source>
</evidence>
<dbReference type="Gene3D" id="3.40.50.150">
    <property type="entry name" value="Vaccinia Virus protein VP39"/>
    <property type="match status" value="1"/>
</dbReference>
<keyword evidence="1" id="KW-0808">Transferase</keyword>
<dbReference type="CDD" id="cd02440">
    <property type="entry name" value="AdoMet_MTases"/>
    <property type="match status" value="1"/>
</dbReference>
<protein>
    <submittedName>
        <fullName evidence="3">S-adenosyl-L-methionine-dependent methyltransferase</fullName>
    </submittedName>
</protein>
<keyword evidence="4" id="KW-1185">Reference proteome</keyword>
<dbReference type="InterPro" id="IPR029063">
    <property type="entry name" value="SAM-dependent_MTases_sf"/>
</dbReference>
<evidence type="ECO:0000313" key="4">
    <source>
        <dbReference type="Proteomes" id="UP000813824"/>
    </source>
</evidence>
<dbReference type="Pfam" id="PF13489">
    <property type="entry name" value="Methyltransf_23"/>
    <property type="match status" value="1"/>
</dbReference>
<feature type="compositionally biased region" description="Basic residues" evidence="2">
    <location>
        <begin position="7"/>
        <end position="24"/>
    </location>
</feature>
<dbReference type="Proteomes" id="UP000813824">
    <property type="component" value="Unassembled WGS sequence"/>
</dbReference>
<name>A0A8K0XQ80_9AGAR</name>
<evidence type="ECO:0000256" key="2">
    <source>
        <dbReference type="SAM" id="MobiDB-lite"/>
    </source>
</evidence>
<dbReference type="OrthoDB" id="3647at2759"/>
<keyword evidence="3" id="KW-0489">Methyltransferase</keyword>
<evidence type="ECO:0000256" key="1">
    <source>
        <dbReference type="ARBA" id="ARBA00022679"/>
    </source>
</evidence>
<gene>
    <name evidence="3" type="ORF">BXZ70DRAFT_939063</name>
</gene>
<feature type="region of interest" description="Disordered" evidence="2">
    <location>
        <begin position="1"/>
        <end position="36"/>
    </location>
</feature>
<dbReference type="AlphaFoldDB" id="A0A8K0XQ80"/>
<dbReference type="PANTHER" id="PTHR43861">
    <property type="entry name" value="TRANS-ACONITATE 2-METHYLTRANSFERASE-RELATED"/>
    <property type="match status" value="1"/>
</dbReference>
<dbReference type="GO" id="GO:0032259">
    <property type="term" value="P:methylation"/>
    <property type="evidence" value="ECO:0007669"/>
    <property type="project" value="UniProtKB-KW"/>
</dbReference>